<evidence type="ECO:0000313" key="2">
    <source>
        <dbReference type="Proteomes" id="UP001432202"/>
    </source>
</evidence>
<dbReference type="GeneID" id="89335410"/>
<dbReference type="EMBL" id="CP146016">
    <property type="protein sequence ID" value="WWQ60788.1"/>
    <property type="molecule type" value="Genomic_DNA"/>
</dbReference>
<evidence type="ECO:0000313" key="1">
    <source>
        <dbReference type="EMBL" id="WWQ60788.1"/>
    </source>
</evidence>
<dbReference type="RefSeq" id="WP_338602114.1">
    <property type="nucleotide sequence ID" value="NZ_CP146016.1"/>
</dbReference>
<keyword evidence="2" id="KW-1185">Reference proteome</keyword>
<sequence length="75" mass="8950">MDEEKIKELLEYYKEAREIRRKYADWNFIKSQQPKIRIALEYYIEVGDLYNASKLAGMSMDEFNELRIKAGIPSV</sequence>
<gene>
    <name evidence="1" type="ORF">V6M85_01535</name>
</gene>
<protein>
    <recommendedName>
        <fullName evidence="3">PaREP6</fullName>
    </recommendedName>
</protein>
<name>A0AAX4L0T6_9CREN</name>
<reference evidence="1 2" key="1">
    <citation type="submission" date="2024-02" db="EMBL/GenBank/DDBJ databases">
        <title>STSV induces naive adaptation in Sulfolobus.</title>
        <authorList>
            <person name="Xiang X."/>
            <person name="Song M."/>
        </authorList>
    </citation>
    <scope>NUCLEOTIDE SEQUENCE [LARGE SCALE GENOMIC DNA]</scope>
    <source>
        <strain evidence="1 2">RT2</strain>
    </source>
</reference>
<evidence type="ECO:0008006" key="3">
    <source>
        <dbReference type="Google" id="ProtNLM"/>
    </source>
</evidence>
<organism evidence="1 2">
    <name type="scientific">Sulfolobus tengchongensis</name>
    <dbReference type="NCBI Taxonomy" id="207809"/>
    <lineage>
        <taxon>Archaea</taxon>
        <taxon>Thermoproteota</taxon>
        <taxon>Thermoprotei</taxon>
        <taxon>Sulfolobales</taxon>
        <taxon>Sulfolobaceae</taxon>
        <taxon>Sulfolobus</taxon>
    </lineage>
</organism>
<accession>A0AAX4L0T6</accession>
<dbReference type="Proteomes" id="UP001432202">
    <property type="component" value="Chromosome"/>
</dbReference>
<dbReference type="PANTHER" id="PTHR37559">
    <property type="entry name" value="PAREP6 PART 2, AUTHENTIC FRAMESHIFT"/>
    <property type="match status" value="1"/>
</dbReference>
<dbReference type="PANTHER" id="PTHR37559:SF1">
    <property type="entry name" value="PAREP6 PART 2, AUTHENTIC FRAMESHIFT"/>
    <property type="match status" value="1"/>
</dbReference>
<proteinExistence type="predicted"/>
<dbReference type="AlphaFoldDB" id="A0AAX4L0T6"/>